<evidence type="ECO:0000256" key="6">
    <source>
        <dbReference type="SAM" id="Phobius"/>
    </source>
</evidence>
<dbReference type="PANTHER" id="PTHR37227:SF2">
    <property type="entry name" value="OS01G0219000 PROTEIN"/>
    <property type="match status" value="1"/>
</dbReference>
<accession>A0AAD4P1Y5</accession>
<evidence type="ECO:0000256" key="3">
    <source>
        <dbReference type="ARBA" id="ARBA00022989"/>
    </source>
</evidence>
<evidence type="ECO:0000313" key="8">
    <source>
        <dbReference type="EMBL" id="KAH6823150.1"/>
    </source>
</evidence>
<comment type="subcellular location">
    <subcellularLocation>
        <location evidence="1">Membrane</location>
        <topology evidence="1">Multi-pass membrane protein</topology>
    </subcellularLocation>
</comment>
<evidence type="ECO:0000256" key="2">
    <source>
        <dbReference type="ARBA" id="ARBA00022692"/>
    </source>
</evidence>
<comment type="caution">
    <text evidence="8">The sequence shown here is derived from an EMBL/GenBank/DDBJ whole genome shotgun (WGS) entry which is preliminary data.</text>
</comment>
<feature type="domain" description="TLC" evidence="7">
    <location>
        <begin position="73"/>
        <end position="284"/>
    </location>
</feature>
<keyword evidence="4 5" id="KW-0472">Membrane</keyword>
<gene>
    <name evidence="8" type="ORF">C2S53_011323</name>
</gene>
<name>A0AAD4P1Y5_PERFH</name>
<evidence type="ECO:0000256" key="4">
    <source>
        <dbReference type="ARBA" id="ARBA00023136"/>
    </source>
</evidence>
<dbReference type="GO" id="GO:0016020">
    <property type="term" value="C:membrane"/>
    <property type="evidence" value="ECO:0007669"/>
    <property type="project" value="UniProtKB-SubCell"/>
</dbReference>
<dbReference type="PANTHER" id="PTHR37227">
    <property type="entry name" value="OS01G0219000 PROTEIN"/>
    <property type="match status" value="1"/>
</dbReference>
<keyword evidence="2 5" id="KW-0812">Transmembrane</keyword>
<dbReference type="PROSITE" id="PS50922">
    <property type="entry name" value="TLC"/>
    <property type="match status" value="1"/>
</dbReference>
<dbReference type="Proteomes" id="UP001190926">
    <property type="component" value="Unassembled WGS sequence"/>
</dbReference>
<feature type="transmembrane region" description="Helical" evidence="6">
    <location>
        <begin position="252"/>
        <end position="274"/>
    </location>
</feature>
<feature type="transmembrane region" description="Helical" evidence="6">
    <location>
        <begin position="78"/>
        <end position="97"/>
    </location>
</feature>
<evidence type="ECO:0000256" key="1">
    <source>
        <dbReference type="ARBA" id="ARBA00004141"/>
    </source>
</evidence>
<dbReference type="Pfam" id="PF03798">
    <property type="entry name" value="TRAM_LAG1_CLN8"/>
    <property type="match status" value="1"/>
</dbReference>
<protein>
    <submittedName>
        <fullName evidence="8">LAG1 longevity assurance-like protein</fullName>
    </submittedName>
</protein>
<proteinExistence type="predicted"/>
<dbReference type="AlphaFoldDB" id="A0AAD4P1Y5"/>
<dbReference type="SMART" id="SM00724">
    <property type="entry name" value="TLC"/>
    <property type="match status" value="1"/>
</dbReference>
<feature type="transmembrane region" description="Helical" evidence="6">
    <location>
        <begin position="20"/>
        <end position="40"/>
    </location>
</feature>
<dbReference type="InterPro" id="IPR006634">
    <property type="entry name" value="TLC-dom"/>
</dbReference>
<evidence type="ECO:0000313" key="9">
    <source>
        <dbReference type="Proteomes" id="UP001190926"/>
    </source>
</evidence>
<dbReference type="EMBL" id="SDAM02001008">
    <property type="protein sequence ID" value="KAH6823150.1"/>
    <property type="molecule type" value="Genomic_DNA"/>
</dbReference>
<reference evidence="8 9" key="1">
    <citation type="journal article" date="2021" name="Nat. Commun.">
        <title>Incipient diploidization of the medicinal plant Perilla within 10,000 years.</title>
        <authorList>
            <person name="Zhang Y."/>
            <person name="Shen Q."/>
            <person name="Leng L."/>
            <person name="Zhang D."/>
            <person name="Chen S."/>
            <person name="Shi Y."/>
            <person name="Ning Z."/>
            <person name="Chen S."/>
        </authorList>
    </citation>
    <scope>NUCLEOTIDE SEQUENCE [LARGE SCALE GENOMIC DNA]</scope>
    <source>
        <strain evidence="9">cv. PC099</strain>
    </source>
</reference>
<keyword evidence="9" id="KW-1185">Reference proteome</keyword>
<evidence type="ECO:0000256" key="5">
    <source>
        <dbReference type="PROSITE-ProRule" id="PRU00205"/>
    </source>
</evidence>
<keyword evidence="3 6" id="KW-1133">Transmembrane helix</keyword>
<evidence type="ECO:0000259" key="7">
    <source>
        <dbReference type="PROSITE" id="PS50922"/>
    </source>
</evidence>
<feature type="transmembrane region" description="Helical" evidence="6">
    <location>
        <begin position="208"/>
        <end position="232"/>
    </location>
</feature>
<sequence>MGILETVSSMEWEQESYPQYGDFIVLPIFAFFFPIVRFLLDRFVFEKVGRRLIFGKGKEVVENETGERKKKIRKFKESAWKCVYFLSAEILALSVTYNEPWFTKTKYFWEGPGNQSWPDLKYKLKLKSLYMYTGGFYVYSIFALIFWEMRRSDFWVSMGHHVVSSVLIILSYILRFGRVGSVVLALHDASDVFMEVGKMSKYRGAEALASCSFVIFVIVFVVLRLIYYPFWILWSTSYEVIQFMDKEKEGPVYYYIFNTLLFSLLVLHIYWWVLMFRMIIEQIKAGGTVSDDVRSDLLSLTNAPPTLYSDAHLSATAPSPPPLQLGYRTGIKEMDDVITDIPPPSRLLLEDLNNFTPPPPSLPSPFLVFSSADSKKSFSPSLLLIAMSSSSLHLLHHLSPKTLIGTLILPEIPYAGNSVEPSLRDKSCNIYALNGADKMIMIILVQFPVTSERANAVARLLIGEKIIPQRVLILDSIQSNNFRGRLSPDETIAFKLETSLERKHSEANDSLVKGLDYYPSGSVVDGLAAALLSRCQLKKIKGTLCVSWPDLGIPVLSLIKSLLVRNVLTGTKYTIDGDYEDEYLRLSRRKDRVDSDLYT</sequence>
<feature type="transmembrane region" description="Helical" evidence="6">
    <location>
        <begin position="154"/>
        <end position="173"/>
    </location>
</feature>
<feature type="transmembrane region" description="Helical" evidence="6">
    <location>
        <begin position="129"/>
        <end position="147"/>
    </location>
</feature>
<organism evidence="8 9">
    <name type="scientific">Perilla frutescens var. hirtella</name>
    <name type="common">Perilla citriodora</name>
    <name type="synonym">Perilla setoyensis</name>
    <dbReference type="NCBI Taxonomy" id="608512"/>
    <lineage>
        <taxon>Eukaryota</taxon>
        <taxon>Viridiplantae</taxon>
        <taxon>Streptophyta</taxon>
        <taxon>Embryophyta</taxon>
        <taxon>Tracheophyta</taxon>
        <taxon>Spermatophyta</taxon>
        <taxon>Magnoliopsida</taxon>
        <taxon>eudicotyledons</taxon>
        <taxon>Gunneridae</taxon>
        <taxon>Pentapetalae</taxon>
        <taxon>asterids</taxon>
        <taxon>lamiids</taxon>
        <taxon>Lamiales</taxon>
        <taxon>Lamiaceae</taxon>
        <taxon>Nepetoideae</taxon>
        <taxon>Elsholtzieae</taxon>
        <taxon>Perilla</taxon>
    </lineage>
</organism>